<dbReference type="EMBL" id="JABMJE010000003">
    <property type="protein sequence ID" value="NQS77184.1"/>
    <property type="molecule type" value="Genomic_DNA"/>
</dbReference>
<dbReference type="AlphaFoldDB" id="A0A8T7H6W0"/>
<organism evidence="2 3">
    <name type="scientific">Methanoculleus bourgensis</name>
    <dbReference type="NCBI Taxonomy" id="83986"/>
    <lineage>
        <taxon>Archaea</taxon>
        <taxon>Methanobacteriati</taxon>
        <taxon>Methanobacteriota</taxon>
        <taxon>Stenosarchaea group</taxon>
        <taxon>Methanomicrobia</taxon>
        <taxon>Methanomicrobiales</taxon>
        <taxon>Methanomicrobiaceae</taxon>
        <taxon>Methanoculleus</taxon>
    </lineage>
</organism>
<comment type="caution">
    <text evidence="2">The sequence shown here is derived from an EMBL/GenBank/DDBJ whole genome shotgun (WGS) entry which is preliminary data.</text>
</comment>
<dbReference type="RefSeq" id="WP_214166871.1">
    <property type="nucleotide sequence ID" value="NZ_DAIMMY010000038.1"/>
</dbReference>
<sequence length="47" mass="5129">MPSFTIPVFGHSDDEQEEQGAPDLAVLVSPYETGNPAVLVTRRRGDE</sequence>
<evidence type="ECO:0000313" key="2">
    <source>
        <dbReference type="EMBL" id="NQS77184.1"/>
    </source>
</evidence>
<feature type="region of interest" description="Disordered" evidence="1">
    <location>
        <begin position="1"/>
        <end position="20"/>
    </location>
</feature>
<evidence type="ECO:0000256" key="1">
    <source>
        <dbReference type="SAM" id="MobiDB-lite"/>
    </source>
</evidence>
<evidence type="ECO:0000313" key="3">
    <source>
        <dbReference type="Proteomes" id="UP000737555"/>
    </source>
</evidence>
<reference evidence="2" key="1">
    <citation type="submission" date="2020-05" db="EMBL/GenBank/DDBJ databases">
        <title>The first insight into the ecology of ammonia-tolerant syntrophic propionate oxidizing bacteria.</title>
        <authorList>
            <person name="Singh A."/>
            <person name="Schnurer A."/>
            <person name="Westerholm M."/>
        </authorList>
    </citation>
    <scope>NUCLEOTIDE SEQUENCE</scope>
    <source>
        <strain evidence="2">MAG54</strain>
    </source>
</reference>
<dbReference type="Proteomes" id="UP000737555">
    <property type="component" value="Unassembled WGS sequence"/>
</dbReference>
<proteinExistence type="predicted"/>
<protein>
    <submittedName>
        <fullName evidence="2">Uncharacterized protein</fullName>
    </submittedName>
</protein>
<gene>
    <name evidence="2" type="ORF">HQQ74_00475</name>
</gene>
<name>A0A8T7H6W0_9EURY</name>
<accession>A0A8T7H6W0</accession>